<keyword evidence="2" id="KW-1185">Reference proteome</keyword>
<reference evidence="1 2" key="1">
    <citation type="submission" date="2021-01" db="EMBL/GenBank/DDBJ databases">
        <title>Whole genome shotgun sequence of Asanoa iriomotensis NBRC 100142.</title>
        <authorList>
            <person name="Komaki H."/>
            <person name="Tamura T."/>
        </authorList>
    </citation>
    <scope>NUCLEOTIDE SEQUENCE [LARGE SCALE GENOMIC DNA]</scope>
    <source>
        <strain evidence="1 2">NBRC 100142</strain>
    </source>
</reference>
<name>A0ABQ4BTX3_9ACTN</name>
<dbReference type="EMBL" id="BONC01000001">
    <property type="protein sequence ID" value="GIF53970.1"/>
    <property type="molecule type" value="Genomic_DNA"/>
</dbReference>
<evidence type="ECO:0000313" key="2">
    <source>
        <dbReference type="Proteomes" id="UP000624325"/>
    </source>
</evidence>
<gene>
    <name evidence="1" type="ORF">Air01nite_00650</name>
</gene>
<proteinExistence type="predicted"/>
<organism evidence="1 2">
    <name type="scientific">Asanoa iriomotensis</name>
    <dbReference type="NCBI Taxonomy" id="234613"/>
    <lineage>
        <taxon>Bacteria</taxon>
        <taxon>Bacillati</taxon>
        <taxon>Actinomycetota</taxon>
        <taxon>Actinomycetes</taxon>
        <taxon>Micromonosporales</taxon>
        <taxon>Micromonosporaceae</taxon>
        <taxon>Asanoa</taxon>
    </lineage>
</organism>
<dbReference type="RefSeq" id="WP_203699701.1">
    <property type="nucleotide sequence ID" value="NZ_BAAALU010000022.1"/>
</dbReference>
<evidence type="ECO:0000313" key="1">
    <source>
        <dbReference type="EMBL" id="GIF53970.1"/>
    </source>
</evidence>
<sequence length="126" mass="14079">MTATPSIELRWQPGQRHVRWTYGSVEVELAFPSPPATVTVWPDPPSVVVVEDHTRIDNAAVYEPDGAERLRLCPPAVSAERQWDIGFYAVYAEPSGLVAVFSTQVGDFWGRPDLHTGELNHVAPWR</sequence>
<accession>A0ABQ4BTX3</accession>
<protein>
    <submittedName>
        <fullName evidence="1">Uncharacterized protein</fullName>
    </submittedName>
</protein>
<dbReference type="Proteomes" id="UP000624325">
    <property type="component" value="Unassembled WGS sequence"/>
</dbReference>
<comment type="caution">
    <text evidence="1">The sequence shown here is derived from an EMBL/GenBank/DDBJ whole genome shotgun (WGS) entry which is preliminary data.</text>
</comment>